<dbReference type="SUPFAM" id="SSF53098">
    <property type="entry name" value="Ribonuclease H-like"/>
    <property type="match status" value="1"/>
</dbReference>
<gene>
    <name evidence="2" type="ORF">A2633_06140</name>
</gene>
<dbReference type="EMBL" id="MHQC01000014">
    <property type="protein sequence ID" value="OGZ95274.1"/>
    <property type="molecule type" value="Genomic_DNA"/>
</dbReference>
<dbReference type="AlphaFoldDB" id="A0A1G2K748"/>
<evidence type="ECO:0000313" key="2">
    <source>
        <dbReference type="EMBL" id="OGZ95274.1"/>
    </source>
</evidence>
<dbReference type="GO" id="GO:0003676">
    <property type="term" value="F:nucleic acid binding"/>
    <property type="evidence" value="ECO:0007669"/>
    <property type="project" value="InterPro"/>
</dbReference>
<protein>
    <recommendedName>
        <fullName evidence="1">Exonuclease domain-containing protein</fullName>
    </recommendedName>
</protein>
<dbReference type="InterPro" id="IPR033390">
    <property type="entry name" value="Rv2179c-like"/>
</dbReference>
<dbReference type="InterPro" id="IPR036397">
    <property type="entry name" value="RNaseH_sf"/>
</dbReference>
<accession>A0A1G2K748</accession>
<proteinExistence type="predicted"/>
<dbReference type="InterPro" id="IPR013520">
    <property type="entry name" value="Ribonucl_H"/>
</dbReference>
<dbReference type="GO" id="GO:0004527">
    <property type="term" value="F:exonuclease activity"/>
    <property type="evidence" value="ECO:0007669"/>
    <property type="project" value="UniProtKB-ARBA"/>
</dbReference>
<dbReference type="Proteomes" id="UP000177152">
    <property type="component" value="Unassembled WGS sequence"/>
</dbReference>
<dbReference type="Pfam" id="PF16473">
    <property type="entry name" value="Rv2179c-like"/>
    <property type="match status" value="1"/>
</dbReference>
<dbReference type="Gene3D" id="3.30.420.10">
    <property type="entry name" value="Ribonuclease H-like superfamily/Ribonuclease H"/>
    <property type="match status" value="1"/>
</dbReference>
<evidence type="ECO:0000259" key="1">
    <source>
        <dbReference type="SMART" id="SM00479"/>
    </source>
</evidence>
<dbReference type="SMART" id="SM00479">
    <property type="entry name" value="EXOIII"/>
    <property type="match status" value="1"/>
</dbReference>
<dbReference type="InterPro" id="IPR012337">
    <property type="entry name" value="RNaseH-like_sf"/>
</dbReference>
<sequence length="193" mass="22186">MKGILPSGTEAYISVDVECSGNILPGTYSMLSIGACVVGDRSKKFYIELRPLNDNYIQKSLEVCGLDMEFLFREGIIPKEAMEKFEEWVKESAGDKTPVMVAFNAPFDWMFVNWYFYNFLKRNPFANSCLDMKAYYMGMMNTSWEDTKSSRIPQKFHSELSHTHNALDDALEQAEMCEKFFAYQAERCCGRVA</sequence>
<comment type="caution">
    <text evidence="2">The sequence shown here is derived from an EMBL/GenBank/DDBJ whole genome shotgun (WGS) entry which is preliminary data.</text>
</comment>
<name>A0A1G2K748_9BACT</name>
<feature type="domain" description="Exonuclease" evidence="1">
    <location>
        <begin position="11"/>
        <end position="186"/>
    </location>
</feature>
<reference evidence="2 3" key="1">
    <citation type="journal article" date="2016" name="Nat. Commun.">
        <title>Thousands of microbial genomes shed light on interconnected biogeochemical processes in an aquifer system.</title>
        <authorList>
            <person name="Anantharaman K."/>
            <person name="Brown C.T."/>
            <person name="Hug L.A."/>
            <person name="Sharon I."/>
            <person name="Castelle C.J."/>
            <person name="Probst A.J."/>
            <person name="Thomas B.C."/>
            <person name="Singh A."/>
            <person name="Wilkins M.J."/>
            <person name="Karaoz U."/>
            <person name="Brodie E.L."/>
            <person name="Williams K.H."/>
            <person name="Hubbard S.S."/>
            <person name="Banfield J.F."/>
        </authorList>
    </citation>
    <scope>NUCLEOTIDE SEQUENCE [LARGE SCALE GENOMIC DNA]</scope>
</reference>
<evidence type="ECO:0000313" key="3">
    <source>
        <dbReference type="Proteomes" id="UP000177152"/>
    </source>
</evidence>
<organism evidence="2 3">
    <name type="scientific">Candidatus Sungbacteria bacterium RIFCSPHIGHO2_01_FULL_47_32</name>
    <dbReference type="NCBI Taxonomy" id="1802264"/>
    <lineage>
        <taxon>Bacteria</taxon>
        <taxon>Candidatus Sungiibacteriota</taxon>
    </lineage>
</organism>